<dbReference type="Proteomes" id="UP000615026">
    <property type="component" value="Unassembled WGS sequence"/>
</dbReference>
<keyword evidence="3" id="KW-1185">Reference proteome</keyword>
<dbReference type="CDD" id="cd06260">
    <property type="entry name" value="DUF820-like"/>
    <property type="match status" value="1"/>
</dbReference>
<dbReference type="AlphaFoldDB" id="A0A929FB55"/>
<dbReference type="Pfam" id="PF05685">
    <property type="entry name" value="Uma2"/>
    <property type="match status" value="1"/>
</dbReference>
<keyword evidence="2" id="KW-0255">Endonuclease</keyword>
<sequence>MAQAKLKPLTFVEYLNYDDGSDIRYDLLSNGDLIPVPNESEENDYLAMVLFMKLSALVNFRLIKPHTLAMEVEPVGDRYKNRRPDLVVLEPQHLQLDSIIKQNALPLGAMPPRFIAEIVSPGNTSSDNYRRDYEWKRQQYQQWGIPEYWIIDPSRLTITALNLTAGIYQEKTYKGGETIISLAFPTLKLTPDSLFEH</sequence>
<keyword evidence="2" id="KW-0540">Nuclease</keyword>
<dbReference type="InterPro" id="IPR011335">
    <property type="entry name" value="Restrct_endonuc-II-like"/>
</dbReference>
<comment type="caution">
    <text evidence="2">The sequence shown here is derived from an EMBL/GenBank/DDBJ whole genome shotgun (WGS) entry which is preliminary data.</text>
</comment>
<evidence type="ECO:0000313" key="2">
    <source>
        <dbReference type="EMBL" id="MBE9070461.1"/>
    </source>
</evidence>
<dbReference type="SUPFAM" id="SSF52980">
    <property type="entry name" value="Restriction endonuclease-like"/>
    <property type="match status" value="1"/>
</dbReference>
<accession>A0A929FB55</accession>
<name>A0A929FB55_LEPEC</name>
<dbReference type="PANTHER" id="PTHR34107:SF2">
    <property type="entry name" value="SLL0888 PROTEIN"/>
    <property type="match status" value="1"/>
</dbReference>
<evidence type="ECO:0000313" key="3">
    <source>
        <dbReference type="Proteomes" id="UP000615026"/>
    </source>
</evidence>
<reference evidence="2" key="1">
    <citation type="submission" date="2020-10" db="EMBL/GenBank/DDBJ databases">
        <authorList>
            <person name="Castelo-Branco R."/>
            <person name="Eusebio N."/>
            <person name="Adriana R."/>
            <person name="Vieira A."/>
            <person name="Brugerolle De Fraissinette N."/>
            <person name="Rezende De Castro R."/>
            <person name="Schneider M.P."/>
            <person name="Vasconcelos V."/>
            <person name="Leao P.N."/>
        </authorList>
    </citation>
    <scope>NUCLEOTIDE SEQUENCE</scope>
    <source>
        <strain evidence="2">LEGE 11479</strain>
    </source>
</reference>
<dbReference type="EMBL" id="JADEXP010000438">
    <property type="protein sequence ID" value="MBE9070461.1"/>
    <property type="molecule type" value="Genomic_DNA"/>
</dbReference>
<feature type="domain" description="Putative restriction endonuclease" evidence="1">
    <location>
        <begin position="13"/>
        <end position="190"/>
    </location>
</feature>
<organism evidence="2 3">
    <name type="scientific">Leptolyngbya cf. ectocarpi LEGE 11479</name>
    <dbReference type="NCBI Taxonomy" id="1828722"/>
    <lineage>
        <taxon>Bacteria</taxon>
        <taxon>Bacillati</taxon>
        <taxon>Cyanobacteriota</taxon>
        <taxon>Cyanophyceae</taxon>
        <taxon>Leptolyngbyales</taxon>
        <taxon>Leptolyngbyaceae</taxon>
        <taxon>Leptolyngbya group</taxon>
        <taxon>Leptolyngbya</taxon>
    </lineage>
</organism>
<dbReference type="GO" id="GO:0004519">
    <property type="term" value="F:endonuclease activity"/>
    <property type="evidence" value="ECO:0007669"/>
    <property type="project" value="UniProtKB-KW"/>
</dbReference>
<protein>
    <submittedName>
        <fullName evidence="2">Uma2 family endonuclease</fullName>
    </submittedName>
</protein>
<proteinExistence type="predicted"/>
<keyword evidence="2" id="KW-0378">Hydrolase</keyword>
<gene>
    <name evidence="2" type="ORF">IQ260_27840</name>
</gene>
<dbReference type="PANTHER" id="PTHR34107">
    <property type="entry name" value="SLL0198 PROTEIN-RELATED"/>
    <property type="match status" value="1"/>
</dbReference>
<dbReference type="InterPro" id="IPR008538">
    <property type="entry name" value="Uma2"/>
</dbReference>
<dbReference type="RefSeq" id="WP_193996323.1">
    <property type="nucleotide sequence ID" value="NZ_JADEXP010000438.1"/>
</dbReference>
<evidence type="ECO:0000259" key="1">
    <source>
        <dbReference type="Pfam" id="PF05685"/>
    </source>
</evidence>
<dbReference type="InterPro" id="IPR012296">
    <property type="entry name" value="Nuclease_put_TT1808"/>
</dbReference>
<dbReference type="Gene3D" id="3.90.1570.10">
    <property type="entry name" value="tt1808, chain A"/>
    <property type="match status" value="1"/>
</dbReference>